<gene>
    <name evidence="6" type="ORF">BRAA05T19810Z</name>
</gene>
<name>A0A3P5YQQ3_BRACM</name>
<comment type="similarity">
    <text evidence="1">Belongs to the peptidase C48 family.</text>
</comment>
<proteinExistence type="inferred from homology"/>
<dbReference type="PROSITE" id="PS50600">
    <property type="entry name" value="ULP_PROTEASE"/>
    <property type="match status" value="1"/>
</dbReference>
<sequence length="870" mass="96596">MDTNHGDPPPLSFPDRMFAMGDEPLGIRVTPYHKPSCISKILNALDEEELRFVRESPFGKLVEIAEKPSFSGRIETLLFSPSLKIRKKHEAWFLFAGKPIRFSIREFALVTGLNCRRYPPHSKKRSKKILSEKPYWGELFGAMTEVTVSSVVTMLKKKTVTDRGMRIKYALLSLLSAVILPTSHNPRILHAAAERIKDLDQFLAYPWGRESFDMLMDTVPSLMGVVRDGASSGSESESEADEESGLVEREGKISINTGHIRSIDAACKVNVVSIISDGVDLPNFEPGVGSEDEEDVLVDNLVKAAREGFSFSNSNFKGGATKADVSRMRDEAIKENNNRKTARANRKLPATEGDLALSLCNSQNLFQKKMEDLMRISQKEILDTLTKYCTRSHARPPVDCPPDNTGESNLPERDSNPFVVSDIIQEAMRFANKESAHTRQESRENVVGGQRGHPCDEDNFSEPLRSEEHEAMDHGVGDELNPNHGDREEDPLVAYMFNGEADDVGDVGACQDPITNSNVHGENLVEQVIAPPFNRSETIIEDPTNVVNANQEAVTTGLSFPDPSFSIGLTQMNKSNAQDVDHVAHPKNLEEPLPESNCDKRFLTRAWESFVNAICSTPSIDYAAKFALLLEVLGGSPFVIDFGGITVESSELSAIVDRSSHLPSTMMDVLIHHTRYVFLSNAEQMHSKNCVFLDTKFVSLLSKSFTKFSKTAKKDNFRFPPALCSFVAADLPIAEVNRFYFPFNFDKQHWVGVCVDVSLAQVIVLDCNTSLKTEAMVAADLRPITQMFPFIIRQAGKQLTAKEMKTLSIDRPRAVPQNSNLYESGITSVLLIQAHAVGGVDVCKCINQEVLDTEVQRVAVMMYEDNVAPL</sequence>
<accession>A0A3P5YQQ3</accession>
<dbReference type="InterPro" id="IPR038765">
    <property type="entry name" value="Papain-like_cys_pep_sf"/>
</dbReference>
<feature type="region of interest" description="Disordered" evidence="4">
    <location>
        <begin position="392"/>
        <end position="415"/>
    </location>
</feature>
<dbReference type="Gene3D" id="3.40.395.10">
    <property type="entry name" value="Adenoviral Proteinase, Chain A"/>
    <property type="match status" value="1"/>
</dbReference>
<evidence type="ECO:0000256" key="1">
    <source>
        <dbReference type="ARBA" id="ARBA00005234"/>
    </source>
</evidence>
<dbReference type="InterPro" id="IPR003653">
    <property type="entry name" value="Peptidase_C48_C"/>
</dbReference>
<keyword evidence="2" id="KW-0645">Protease</keyword>
<evidence type="ECO:0000256" key="4">
    <source>
        <dbReference type="SAM" id="MobiDB-lite"/>
    </source>
</evidence>
<keyword evidence="3" id="KW-0378">Hydrolase</keyword>
<reference evidence="6" key="1">
    <citation type="submission" date="2018-11" db="EMBL/GenBank/DDBJ databases">
        <authorList>
            <consortium name="Genoscope - CEA"/>
            <person name="William W."/>
        </authorList>
    </citation>
    <scope>NUCLEOTIDE SEQUENCE</scope>
</reference>
<organism evidence="6">
    <name type="scientific">Brassica campestris</name>
    <name type="common">Field mustard</name>
    <dbReference type="NCBI Taxonomy" id="3711"/>
    <lineage>
        <taxon>Eukaryota</taxon>
        <taxon>Viridiplantae</taxon>
        <taxon>Streptophyta</taxon>
        <taxon>Embryophyta</taxon>
        <taxon>Tracheophyta</taxon>
        <taxon>Spermatophyta</taxon>
        <taxon>Magnoliopsida</taxon>
        <taxon>eudicotyledons</taxon>
        <taxon>Gunneridae</taxon>
        <taxon>Pentapetalae</taxon>
        <taxon>rosids</taxon>
        <taxon>malvids</taxon>
        <taxon>Brassicales</taxon>
        <taxon>Brassicaceae</taxon>
        <taxon>Brassiceae</taxon>
        <taxon>Brassica</taxon>
    </lineage>
</organism>
<dbReference type="SUPFAM" id="SSF54001">
    <property type="entry name" value="Cysteine proteinases"/>
    <property type="match status" value="1"/>
</dbReference>
<feature type="compositionally biased region" description="Acidic residues" evidence="4">
    <location>
        <begin position="236"/>
        <end position="245"/>
    </location>
</feature>
<evidence type="ECO:0000256" key="2">
    <source>
        <dbReference type="ARBA" id="ARBA00022670"/>
    </source>
</evidence>
<dbReference type="GO" id="GO:0008234">
    <property type="term" value="F:cysteine-type peptidase activity"/>
    <property type="evidence" value="ECO:0007669"/>
    <property type="project" value="InterPro"/>
</dbReference>
<dbReference type="PANTHER" id="PTHR48449:SF2">
    <property type="entry name" value="UBIQUITIN-LIKE PROTEASE FAMILY PROFILE DOMAIN-CONTAINING PROTEIN"/>
    <property type="match status" value="1"/>
</dbReference>
<dbReference type="Pfam" id="PF09331">
    <property type="entry name" value="DUF1985"/>
    <property type="match status" value="1"/>
</dbReference>
<evidence type="ECO:0000256" key="3">
    <source>
        <dbReference type="ARBA" id="ARBA00022801"/>
    </source>
</evidence>
<dbReference type="Pfam" id="PF02902">
    <property type="entry name" value="Peptidase_C48"/>
    <property type="match status" value="1"/>
</dbReference>
<evidence type="ECO:0000313" key="6">
    <source>
        <dbReference type="EMBL" id="VDC70096.1"/>
    </source>
</evidence>
<dbReference type="GO" id="GO:0006508">
    <property type="term" value="P:proteolysis"/>
    <property type="evidence" value="ECO:0007669"/>
    <property type="project" value="UniProtKB-KW"/>
</dbReference>
<dbReference type="AlphaFoldDB" id="A0A3P5YQQ3"/>
<feature type="compositionally biased region" description="Basic and acidic residues" evidence="4">
    <location>
        <begin position="433"/>
        <end position="444"/>
    </location>
</feature>
<dbReference type="InterPro" id="IPR015410">
    <property type="entry name" value="DUF1985"/>
</dbReference>
<dbReference type="EMBL" id="LR031570">
    <property type="protein sequence ID" value="VDC70096.1"/>
    <property type="molecule type" value="Genomic_DNA"/>
</dbReference>
<feature type="region of interest" description="Disordered" evidence="4">
    <location>
        <begin position="226"/>
        <end position="249"/>
    </location>
</feature>
<evidence type="ECO:0000259" key="5">
    <source>
        <dbReference type="PROSITE" id="PS50600"/>
    </source>
</evidence>
<feature type="region of interest" description="Disordered" evidence="4">
    <location>
        <begin position="433"/>
        <end position="461"/>
    </location>
</feature>
<feature type="domain" description="Ubiquitin-like protease family profile" evidence="5">
    <location>
        <begin position="645"/>
        <end position="835"/>
    </location>
</feature>
<protein>
    <recommendedName>
        <fullName evidence="5">Ubiquitin-like protease family profile domain-containing protein</fullName>
    </recommendedName>
</protein>
<dbReference type="PANTHER" id="PTHR48449">
    <property type="entry name" value="DUF1985 DOMAIN-CONTAINING PROTEIN"/>
    <property type="match status" value="1"/>
</dbReference>